<reference evidence="1 2" key="1">
    <citation type="submission" date="2019-07" db="EMBL/GenBank/DDBJ databases">
        <title>Whole genome shotgun sequence of Nocardia ninae NBRC 108245.</title>
        <authorList>
            <person name="Hosoyama A."/>
            <person name="Uohara A."/>
            <person name="Ohji S."/>
            <person name="Ichikawa N."/>
        </authorList>
    </citation>
    <scope>NUCLEOTIDE SEQUENCE [LARGE SCALE GENOMIC DNA]</scope>
    <source>
        <strain evidence="1 2">NBRC 108245</strain>
    </source>
</reference>
<dbReference type="RefSeq" id="WP_147137435.1">
    <property type="nucleotide sequence ID" value="NZ_BJXA01000045.1"/>
</dbReference>
<keyword evidence="2" id="KW-1185">Reference proteome</keyword>
<evidence type="ECO:0000313" key="1">
    <source>
        <dbReference type="EMBL" id="GEM41092.1"/>
    </source>
</evidence>
<dbReference type="Proteomes" id="UP000321424">
    <property type="component" value="Unassembled WGS sequence"/>
</dbReference>
<comment type="caution">
    <text evidence="1">The sequence shown here is derived from an EMBL/GenBank/DDBJ whole genome shotgun (WGS) entry which is preliminary data.</text>
</comment>
<sequence>MFRRAPSDPALEQVRTLTASLEVPRPWRLETFVEHVATSLGKPITLFPQPDLTAKGFPCGVVIERPDSFVVAYDAASSGYHTDHIVLHEIAHLLLDHAGYVSPSSRLRTLQQLFTEVDTDVVLRVLARTDYDDVLESQAELFASLVMSETDAPRSGSVLGRAIFRR</sequence>
<dbReference type="OrthoDB" id="4144896at2"/>
<proteinExistence type="predicted"/>
<evidence type="ECO:0000313" key="2">
    <source>
        <dbReference type="Proteomes" id="UP000321424"/>
    </source>
</evidence>
<accession>A0A511MKD0</accession>
<protein>
    <recommendedName>
        <fullName evidence="3">IrrE N-terminal-like domain-containing protein</fullName>
    </recommendedName>
</protein>
<dbReference type="AlphaFoldDB" id="A0A511MKD0"/>
<dbReference type="CDD" id="cd14279">
    <property type="entry name" value="CUE"/>
    <property type="match status" value="1"/>
</dbReference>
<gene>
    <name evidence="1" type="ORF">NN4_56110</name>
</gene>
<name>A0A511MKD0_9NOCA</name>
<evidence type="ECO:0008006" key="3">
    <source>
        <dbReference type="Google" id="ProtNLM"/>
    </source>
</evidence>
<organism evidence="1 2">
    <name type="scientific">Nocardia ninae NBRC 108245</name>
    <dbReference type="NCBI Taxonomy" id="1210091"/>
    <lineage>
        <taxon>Bacteria</taxon>
        <taxon>Bacillati</taxon>
        <taxon>Actinomycetota</taxon>
        <taxon>Actinomycetes</taxon>
        <taxon>Mycobacteriales</taxon>
        <taxon>Nocardiaceae</taxon>
        <taxon>Nocardia</taxon>
    </lineage>
</organism>
<dbReference type="EMBL" id="BJXA01000045">
    <property type="protein sequence ID" value="GEM41092.1"/>
    <property type="molecule type" value="Genomic_DNA"/>
</dbReference>